<dbReference type="PANTHER" id="PTHR45746">
    <property type="entry name" value="LP21163P"/>
    <property type="match status" value="1"/>
</dbReference>
<dbReference type="InterPro" id="IPR047016">
    <property type="entry name" value="RGS6/7/9/11"/>
</dbReference>
<sequence length="586" mass="67931">MSNVSRIVNTSLHKDRAFHLLKLEVVVVQLISEPNRLPVRTLKPLFRTSPVVSVFTGNELVSNLMAKLQTEKREALHIAGQLYKYAYLYPVDQSVTSVKDDSTLYRMQSEDRWPSQCISPTNLDYSTYLEKKLILKQKLTEYEQDAYDRFSVTYARNWHNLTIKAQEEANIEENYQKDERVVNQGEERTFWHLHRPPPGEPLVMESSIQKRNLNRSELTDIEIIQDLEIRLDVYRRAQKRNRVRSSHSADLIISHMENSSNQDPFLKKNVFNPWSNEHKLVSGNYINKFQLWNSSFDALIRDKSGRDLFRAFLKTEVSTENLSFCEEVTEYKMLPTSHLKDVALRIFKQYIGPTARNEINIDGKTLRIIKDRMVKPDRYTFDPAQNYIYDLMRKDSYCRFLKSHVYTNALKKYSIDRKAGRMSRILTHPLNAHSLHNNRGSMLECTSSDLNLVRSNSMDTLTEVDSIVSPCHTSIASSHTSFDDEHTHRKKASLYRNSSGLNFASVDYEDILDPGEVDQNRHPMNKSKSLTQPRLISIPVKNMSNSFDETALSQPAAPVLKNFPKPKSSKSFTHDEALRTQQLLTK</sequence>
<dbReference type="EMBL" id="JAKMXF010000303">
    <property type="protein sequence ID" value="KAI6651465.1"/>
    <property type="molecule type" value="Genomic_DNA"/>
</dbReference>
<gene>
    <name evidence="3" type="ORF">LOD99_5073</name>
</gene>
<keyword evidence="4" id="KW-1185">Reference proteome</keyword>
<dbReference type="Proteomes" id="UP001165289">
    <property type="component" value="Unassembled WGS sequence"/>
</dbReference>
<organism evidence="3 4">
    <name type="scientific">Oopsacas minuta</name>
    <dbReference type="NCBI Taxonomy" id="111878"/>
    <lineage>
        <taxon>Eukaryota</taxon>
        <taxon>Metazoa</taxon>
        <taxon>Porifera</taxon>
        <taxon>Hexactinellida</taxon>
        <taxon>Hexasterophora</taxon>
        <taxon>Lyssacinosida</taxon>
        <taxon>Leucopsacidae</taxon>
        <taxon>Oopsacas</taxon>
    </lineage>
</organism>
<name>A0AAV7JRM8_9METZ</name>
<dbReference type="SUPFAM" id="SSF46785">
    <property type="entry name" value="Winged helix' DNA-binding domain"/>
    <property type="match status" value="1"/>
</dbReference>
<comment type="caution">
    <text evidence="3">The sequence shown here is derived from an EMBL/GenBank/DDBJ whole genome shotgun (WGS) entry which is preliminary data.</text>
</comment>
<dbReference type="InterPro" id="IPR016137">
    <property type="entry name" value="RGS"/>
</dbReference>
<dbReference type="SUPFAM" id="SSF48097">
    <property type="entry name" value="Regulator of G-protein signaling, RGS"/>
    <property type="match status" value="1"/>
</dbReference>
<accession>A0AAV7JRM8</accession>
<evidence type="ECO:0000256" key="1">
    <source>
        <dbReference type="ARBA" id="ARBA00022700"/>
    </source>
</evidence>
<feature type="domain" description="RGS" evidence="2">
    <location>
        <begin position="295"/>
        <end position="410"/>
    </location>
</feature>
<protein>
    <submittedName>
        <fullName evidence="3">Regulator of G-protein signaling 7</fullName>
    </submittedName>
</protein>
<dbReference type="Pfam" id="PF18148">
    <property type="entry name" value="RGS_DHEX"/>
    <property type="match status" value="1"/>
</dbReference>
<dbReference type="SMART" id="SM00315">
    <property type="entry name" value="RGS"/>
    <property type="match status" value="1"/>
</dbReference>
<dbReference type="InterPro" id="IPR036388">
    <property type="entry name" value="WH-like_DNA-bd_sf"/>
</dbReference>
<reference evidence="3 4" key="1">
    <citation type="journal article" date="2023" name="BMC Biol.">
        <title>The compact genome of the sponge Oopsacas minuta (Hexactinellida) is lacking key metazoan core genes.</title>
        <authorList>
            <person name="Santini S."/>
            <person name="Schenkelaars Q."/>
            <person name="Jourda C."/>
            <person name="Duchesne M."/>
            <person name="Belahbib H."/>
            <person name="Rocher C."/>
            <person name="Selva M."/>
            <person name="Riesgo A."/>
            <person name="Vervoort M."/>
            <person name="Leys S.P."/>
            <person name="Kodjabachian L."/>
            <person name="Le Bivic A."/>
            <person name="Borchiellini C."/>
            <person name="Claverie J.M."/>
            <person name="Renard E."/>
        </authorList>
    </citation>
    <scope>NUCLEOTIDE SEQUENCE [LARGE SCALE GENOMIC DNA]</scope>
    <source>
        <strain evidence="3">SPO-2</strain>
    </source>
</reference>
<dbReference type="AlphaFoldDB" id="A0AAV7JRM8"/>
<dbReference type="PROSITE" id="PS50132">
    <property type="entry name" value="RGS"/>
    <property type="match status" value="1"/>
</dbReference>
<dbReference type="SMART" id="SM00049">
    <property type="entry name" value="DEP"/>
    <property type="match status" value="1"/>
</dbReference>
<dbReference type="InterPro" id="IPR000591">
    <property type="entry name" value="DEP_dom"/>
</dbReference>
<dbReference type="PANTHER" id="PTHR45746:SF6">
    <property type="entry name" value="LP21163P"/>
    <property type="match status" value="1"/>
</dbReference>
<evidence type="ECO:0000313" key="3">
    <source>
        <dbReference type="EMBL" id="KAI6651465.1"/>
    </source>
</evidence>
<dbReference type="InterPro" id="IPR040759">
    <property type="entry name" value="RGS_DHEX"/>
</dbReference>
<dbReference type="Gene3D" id="1.10.1240.60">
    <property type="match status" value="1"/>
</dbReference>
<dbReference type="InterPro" id="IPR036305">
    <property type="entry name" value="RGS_sf"/>
</dbReference>
<dbReference type="InterPro" id="IPR044926">
    <property type="entry name" value="RGS_subdomain_2"/>
</dbReference>
<keyword evidence="1" id="KW-0734">Signal transduction inhibitor</keyword>
<dbReference type="Gene3D" id="1.10.167.10">
    <property type="entry name" value="Regulator of G-protein Signalling 4, domain 2"/>
    <property type="match status" value="1"/>
</dbReference>
<dbReference type="InterPro" id="IPR047017">
    <property type="entry name" value="RGS6/7/9/11_DHEX_sf"/>
</dbReference>
<evidence type="ECO:0000259" key="2">
    <source>
        <dbReference type="PROSITE" id="PS50132"/>
    </source>
</evidence>
<dbReference type="GO" id="GO:0035556">
    <property type="term" value="P:intracellular signal transduction"/>
    <property type="evidence" value="ECO:0007669"/>
    <property type="project" value="InterPro"/>
</dbReference>
<proteinExistence type="predicted"/>
<dbReference type="Gene3D" id="1.10.10.10">
    <property type="entry name" value="Winged helix-like DNA-binding domain superfamily/Winged helix DNA-binding domain"/>
    <property type="match status" value="1"/>
</dbReference>
<dbReference type="GO" id="GO:0009968">
    <property type="term" value="P:negative regulation of signal transduction"/>
    <property type="evidence" value="ECO:0007669"/>
    <property type="project" value="UniProtKB-KW"/>
</dbReference>
<dbReference type="PRINTS" id="PR01301">
    <property type="entry name" value="RGSPROTEIN"/>
</dbReference>
<dbReference type="Pfam" id="PF00615">
    <property type="entry name" value="RGS"/>
    <property type="match status" value="1"/>
</dbReference>
<dbReference type="GO" id="GO:0005737">
    <property type="term" value="C:cytoplasm"/>
    <property type="evidence" value="ECO:0007669"/>
    <property type="project" value="TreeGrafter"/>
</dbReference>
<dbReference type="GO" id="GO:0005096">
    <property type="term" value="F:GTPase activator activity"/>
    <property type="evidence" value="ECO:0007669"/>
    <property type="project" value="TreeGrafter"/>
</dbReference>
<dbReference type="InterPro" id="IPR036390">
    <property type="entry name" value="WH_DNA-bd_sf"/>
</dbReference>
<dbReference type="GO" id="GO:0008277">
    <property type="term" value="P:regulation of G protein-coupled receptor signaling pathway"/>
    <property type="evidence" value="ECO:0007669"/>
    <property type="project" value="InterPro"/>
</dbReference>
<evidence type="ECO:0000313" key="4">
    <source>
        <dbReference type="Proteomes" id="UP001165289"/>
    </source>
</evidence>